<evidence type="ECO:0000313" key="2">
    <source>
        <dbReference type="EMBL" id="KAK1305467.1"/>
    </source>
</evidence>
<keyword evidence="3" id="KW-1185">Reference proteome</keyword>
<dbReference type="AlphaFoldDB" id="A0AAV9DZK8"/>
<organism evidence="2 3">
    <name type="scientific">Acorus calamus</name>
    <name type="common">Sweet flag</name>
    <dbReference type="NCBI Taxonomy" id="4465"/>
    <lineage>
        <taxon>Eukaryota</taxon>
        <taxon>Viridiplantae</taxon>
        <taxon>Streptophyta</taxon>
        <taxon>Embryophyta</taxon>
        <taxon>Tracheophyta</taxon>
        <taxon>Spermatophyta</taxon>
        <taxon>Magnoliopsida</taxon>
        <taxon>Liliopsida</taxon>
        <taxon>Acoraceae</taxon>
        <taxon>Acorus</taxon>
    </lineage>
</organism>
<feature type="transmembrane region" description="Helical" evidence="1">
    <location>
        <begin position="124"/>
        <end position="142"/>
    </location>
</feature>
<keyword evidence="1" id="KW-1133">Transmembrane helix</keyword>
<dbReference type="Proteomes" id="UP001180020">
    <property type="component" value="Unassembled WGS sequence"/>
</dbReference>
<keyword evidence="1" id="KW-0472">Membrane</keyword>
<sequence>MTNPSILTQQSSFLSLLRQVLYGDLHDRLKLAYWTAAVSAFGIIGLVSVVPGDPKLMTVSQSPLFRIHVLLSLASFCAGMGGIVLVELVPRSQSSVKLAQALIWASAAFLVYAMGFALCILLPASMVGIVLVLVTVGLLAAWPRIG</sequence>
<evidence type="ECO:0000313" key="3">
    <source>
        <dbReference type="Proteomes" id="UP001180020"/>
    </source>
</evidence>
<proteinExistence type="predicted"/>
<name>A0AAV9DZK8_ACOCL</name>
<accession>A0AAV9DZK8</accession>
<keyword evidence="1" id="KW-0812">Transmembrane</keyword>
<feature type="transmembrane region" description="Helical" evidence="1">
    <location>
        <begin position="70"/>
        <end position="89"/>
    </location>
</feature>
<comment type="caution">
    <text evidence="2">The sequence shown here is derived from an EMBL/GenBank/DDBJ whole genome shotgun (WGS) entry which is preliminary data.</text>
</comment>
<reference evidence="2" key="1">
    <citation type="journal article" date="2023" name="Nat. Commun.">
        <title>Diploid and tetraploid genomes of Acorus and the evolution of monocots.</title>
        <authorList>
            <person name="Ma L."/>
            <person name="Liu K.W."/>
            <person name="Li Z."/>
            <person name="Hsiao Y.Y."/>
            <person name="Qi Y."/>
            <person name="Fu T."/>
            <person name="Tang G.D."/>
            <person name="Zhang D."/>
            <person name="Sun W.H."/>
            <person name="Liu D.K."/>
            <person name="Li Y."/>
            <person name="Chen G.Z."/>
            <person name="Liu X.D."/>
            <person name="Liao X.Y."/>
            <person name="Jiang Y.T."/>
            <person name="Yu X."/>
            <person name="Hao Y."/>
            <person name="Huang J."/>
            <person name="Zhao X.W."/>
            <person name="Ke S."/>
            <person name="Chen Y.Y."/>
            <person name="Wu W.L."/>
            <person name="Hsu J.L."/>
            <person name="Lin Y.F."/>
            <person name="Huang M.D."/>
            <person name="Li C.Y."/>
            <person name="Huang L."/>
            <person name="Wang Z.W."/>
            <person name="Zhao X."/>
            <person name="Zhong W.Y."/>
            <person name="Peng D.H."/>
            <person name="Ahmad S."/>
            <person name="Lan S."/>
            <person name="Zhang J.S."/>
            <person name="Tsai W.C."/>
            <person name="Van de Peer Y."/>
            <person name="Liu Z.J."/>
        </authorList>
    </citation>
    <scope>NUCLEOTIDE SEQUENCE</scope>
    <source>
        <strain evidence="2">CP</strain>
    </source>
</reference>
<feature type="transmembrane region" description="Helical" evidence="1">
    <location>
        <begin position="31"/>
        <end position="50"/>
    </location>
</feature>
<evidence type="ECO:0000256" key="1">
    <source>
        <dbReference type="SAM" id="Phobius"/>
    </source>
</evidence>
<feature type="transmembrane region" description="Helical" evidence="1">
    <location>
        <begin position="101"/>
        <end position="118"/>
    </location>
</feature>
<reference evidence="2" key="2">
    <citation type="submission" date="2023-06" db="EMBL/GenBank/DDBJ databases">
        <authorList>
            <person name="Ma L."/>
            <person name="Liu K.-W."/>
            <person name="Li Z."/>
            <person name="Hsiao Y.-Y."/>
            <person name="Qi Y."/>
            <person name="Fu T."/>
            <person name="Tang G."/>
            <person name="Zhang D."/>
            <person name="Sun W.-H."/>
            <person name="Liu D.-K."/>
            <person name="Li Y."/>
            <person name="Chen G.-Z."/>
            <person name="Liu X.-D."/>
            <person name="Liao X.-Y."/>
            <person name="Jiang Y.-T."/>
            <person name="Yu X."/>
            <person name="Hao Y."/>
            <person name="Huang J."/>
            <person name="Zhao X.-W."/>
            <person name="Ke S."/>
            <person name="Chen Y.-Y."/>
            <person name="Wu W.-L."/>
            <person name="Hsu J.-L."/>
            <person name="Lin Y.-F."/>
            <person name="Huang M.-D."/>
            <person name="Li C.-Y."/>
            <person name="Huang L."/>
            <person name="Wang Z.-W."/>
            <person name="Zhao X."/>
            <person name="Zhong W.-Y."/>
            <person name="Peng D.-H."/>
            <person name="Ahmad S."/>
            <person name="Lan S."/>
            <person name="Zhang J.-S."/>
            <person name="Tsai W.-C."/>
            <person name="Van De Peer Y."/>
            <person name="Liu Z.-J."/>
        </authorList>
    </citation>
    <scope>NUCLEOTIDE SEQUENCE</scope>
    <source>
        <strain evidence="2">CP</strain>
        <tissue evidence="2">Leaves</tissue>
    </source>
</reference>
<evidence type="ECO:0008006" key="4">
    <source>
        <dbReference type="Google" id="ProtNLM"/>
    </source>
</evidence>
<dbReference type="EMBL" id="JAUJYO010000011">
    <property type="protein sequence ID" value="KAK1305467.1"/>
    <property type="molecule type" value="Genomic_DNA"/>
</dbReference>
<gene>
    <name evidence="2" type="ORF">QJS10_CPB11g01618</name>
</gene>
<protein>
    <recommendedName>
        <fullName evidence="4">DUF2231 domain-containing protein</fullName>
    </recommendedName>
</protein>